<feature type="compositionally biased region" description="Basic and acidic residues" evidence="1">
    <location>
        <begin position="82"/>
        <end position="92"/>
    </location>
</feature>
<organism evidence="2 3">
    <name type="scientific">Orbilia oligospora</name>
    <name type="common">Nematode-trapping fungus</name>
    <name type="synonym">Arthrobotrys oligospora</name>
    <dbReference type="NCBI Taxonomy" id="2813651"/>
    <lineage>
        <taxon>Eukaryota</taxon>
        <taxon>Fungi</taxon>
        <taxon>Dikarya</taxon>
        <taxon>Ascomycota</taxon>
        <taxon>Pezizomycotina</taxon>
        <taxon>Orbiliomycetes</taxon>
        <taxon>Orbiliales</taxon>
        <taxon>Orbiliaceae</taxon>
        <taxon>Orbilia</taxon>
    </lineage>
</organism>
<dbReference type="EMBL" id="WIPF01000063">
    <property type="protein sequence ID" value="KAF3216504.1"/>
    <property type="molecule type" value="Genomic_DNA"/>
</dbReference>
<evidence type="ECO:0000313" key="2">
    <source>
        <dbReference type="EMBL" id="KAF3216504.1"/>
    </source>
</evidence>
<dbReference type="Proteomes" id="UP000483672">
    <property type="component" value="Unassembled WGS sequence"/>
</dbReference>
<sequence length="92" mass="9363">MVQRDDYRGGTASAFAIREGVGSGGKDEKETKAQEEVKQEGGYSGHIAFYYGRYVQCNVNGSGGCSNSGDDDSGSGGCGGARAREAAADGAV</sequence>
<reference evidence="2 3" key="1">
    <citation type="submission" date="2019-06" db="EMBL/GenBank/DDBJ databases">
        <authorList>
            <person name="Palmer J.M."/>
        </authorList>
    </citation>
    <scope>NUCLEOTIDE SEQUENCE [LARGE SCALE GENOMIC DNA]</scope>
    <source>
        <strain evidence="2 3">TWF191</strain>
    </source>
</reference>
<protein>
    <submittedName>
        <fullName evidence="2">Uncharacterized protein</fullName>
    </submittedName>
</protein>
<name>A0A7C8QN03_ORBOL</name>
<dbReference type="AlphaFoldDB" id="A0A7C8QN03"/>
<comment type="caution">
    <text evidence="2">The sequence shown here is derived from an EMBL/GenBank/DDBJ whole genome shotgun (WGS) entry which is preliminary data.</text>
</comment>
<evidence type="ECO:0000313" key="3">
    <source>
        <dbReference type="Proteomes" id="UP000483672"/>
    </source>
</evidence>
<proteinExistence type="predicted"/>
<feature type="compositionally biased region" description="Basic and acidic residues" evidence="1">
    <location>
        <begin position="25"/>
        <end position="39"/>
    </location>
</feature>
<gene>
    <name evidence="2" type="ORF">TWF191_008992</name>
</gene>
<accession>A0A7C8QN03</accession>
<evidence type="ECO:0000256" key="1">
    <source>
        <dbReference type="SAM" id="MobiDB-lite"/>
    </source>
</evidence>
<feature type="region of interest" description="Disordered" evidence="1">
    <location>
        <begin position="65"/>
        <end position="92"/>
    </location>
</feature>
<feature type="region of interest" description="Disordered" evidence="1">
    <location>
        <begin position="18"/>
        <end position="39"/>
    </location>
</feature>